<feature type="domain" description="Metallo-beta-lactamase" evidence="13">
    <location>
        <begin position="32"/>
        <end position="226"/>
    </location>
</feature>
<keyword evidence="8 9" id="KW-0694">RNA-binding</keyword>
<comment type="cofactor">
    <cofactor evidence="12">
        <name>Zn(2+)</name>
        <dbReference type="ChEBI" id="CHEBI:29105"/>
    </cofactor>
    <text evidence="12">Binds 2 Zn(2+) ions per subunit. It is not clear if Zn(2+) or Mg(2+) is physiologically important.</text>
</comment>
<feature type="binding site" evidence="12">
    <location>
        <position position="60"/>
    </location>
    <ligand>
        <name>Ca(2+)</name>
        <dbReference type="ChEBI" id="CHEBI:29108"/>
    </ligand>
</feature>
<dbReference type="SUPFAM" id="SSF56281">
    <property type="entry name" value="Metallo-hydrolase/oxidoreductase"/>
    <property type="match status" value="1"/>
</dbReference>
<evidence type="ECO:0000256" key="10">
    <source>
        <dbReference type="PIRSR" id="PIRSR004803-1"/>
    </source>
</evidence>
<sequence length="562" mass="60634">MASPHIESLPAPPPLARGALRVTPLGGLGEIGRNMTVFEHQGKLLIVDCGVLFPEDHQPGIDVILPDFTSIRDRLDDIVAIVLTHGHEDHIGGVPYLLKERADIPVIGSELTLAFISAKLKEHRIRPRTVHVEALDTHTAGPFELEFVAVNHSIPDGLAVAIRTKAGLVLHTGDFKMDQFPLDDRITDLRHFARLGEEGVDLFLTDSTNAEVAGFTTSERELTPAIDHVFATAPRRIIVSSFASHVHRIQQVLDAAHRNGRKVAFVGRSMVRNMGIARDLEYLNIPRGLVVDFGKLESMPDDKVTLICTGSQGEPMAALARMANGDHQIAVGDGDTVLLASSLIPGNENAIYGIINKLTDLGANVVHKGNAKVHVSGHASAGELIYCYNIVKPRNVLPVHGESKHLHANGALAVRTGVPEDRVIIGADGVAVDLVKGRATIAGRVPAGLVYVDGQTVGRATEDTLKERRLLREGGVVTVVALVDPANNTLAEPLEFLTKGLVHDDHTFDGVQAEVEKALEKATPAQTKDLEALEGIVARAVSRFVRRKYRREPVVIAVVIDA</sequence>
<dbReference type="Gene3D" id="3.60.15.10">
    <property type="entry name" value="Ribonuclease Z/Hydroxyacylglutathione hydrolase-like"/>
    <property type="match status" value="1"/>
</dbReference>
<gene>
    <name evidence="9" type="primary">rnj</name>
    <name evidence="14" type="ORF">J4G33_01740</name>
</gene>
<keyword evidence="7 9" id="KW-0269">Exonuclease</keyword>
<dbReference type="EC" id="3.1.-.-" evidence="9"/>
<comment type="similarity">
    <text evidence="9">Belongs to the metallo-beta-lactamase superfamily. RNA-metabolizing metallo-beta-lactamase-like family. Bacterial RNase J subfamily.</text>
</comment>
<keyword evidence="5 9" id="KW-0378">Hydrolase</keyword>
<keyword evidence="12" id="KW-0106">Calcium</keyword>
<dbReference type="InterPro" id="IPR042173">
    <property type="entry name" value="RNase_J_2"/>
</dbReference>
<feature type="binding site" evidence="12">
    <location>
        <position position="87"/>
    </location>
    <ligand>
        <name>Zn(2+)</name>
        <dbReference type="ChEBI" id="CHEBI:29105"/>
        <label>1</label>
        <note>catalytic</note>
    </ligand>
</feature>
<keyword evidence="9" id="KW-0698">rRNA processing</keyword>
<dbReference type="PANTHER" id="PTHR43694:SF1">
    <property type="entry name" value="RIBONUCLEASE J"/>
    <property type="match status" value="1"/>
</dbReference>
<feature type="binding site" evidence="12">
    <location>
        <position position="89"/>
    </location>
    <ligand>
        <name>Zn(2+)</name>
        <dbReference type="ChEBI" id="CHEBI:29105"/>
        <label>1</label>
        <note>catalytic</note>
    </ligand>
</feature>
<dbReference type="HAMAP" id="MF_01491">
    <property type="entry name" value="RNase_J_bact"/>
    <property type="match status" value="1"/>
</dbReference>
<dbReference type="GO" id="GO:0005737">
    <property type="term" value="C:cytoplasm"/>
    <property type="evidence" value="ECO:0007669"/>
    <property type="project" value="UniProtKB-SubCell"/>
</dbReference>
<dbReference type="InterPro" id="IPR041636">
    <property type="entry name" value="RNase_J_C"/>
</dbReference>
<feature type="binding site" evidence="9 11">
    <location>
        <begin position="374"/>
        <end position="378"/>
    </location>
    <ligand>
        <name>substrate</name>
    </ligand>
</feature>
<feature type="binding site" evidence="12">
    <location>
        <position position="85"/>
    </location>
    <ligand>
        <name>Zn(2+)</name>
        <dbReference type="ChEBI" id="CHEBI:29105"/>
        <label>1</label>
        <note>catalytic</note>
    </ligand>
</feature>
<evidence type="ECO:0000256" key="1">
    <source>
        <dbReference type="ARBA" id="ARBA00022490"/>
    </source>
</evidence>
<dbReference type="Pfam" id="PF22505">
    <property type="entry name" value="RNase_J_b_CASP"/>
    <property type="match status" value="1"/>
</dbReference>
<feature type="binding site" evidence="11">
    <location>
        <begin position="243"/>
        <end position="245"/>
    </location>
    <ligand>
        <name>substrate</name>
    </ligand>
</feature>
<accession>A0A939RUD3</accession>
<reference evidence="14" key="1">
    <citation type="submission" date="2021-03" db="EMBL/GenBank/DDBJ databases">
        <title>Actinotalea soli sp. nov., isolated from soil.</title>
        <authorList>
            <person name="Ping W."/>
            <person name="Zhang J."/>
        </authorList>
    </citation>
    <scope>NUCLEOTIDE SEQUENCE</scope>
    <source>
        <strain evidence="14">BY-33</strain>
    </source>
</reference>
<dbReference type="Pfam" id="PF17770">
    <property type="entry name" value="RNase_J_C"/>
    <property type="match status" value="1"/>
</dbReference>
<evidence type="ECO:0000256" key="3">
    <source>
        <dbReference type="ARBA" id="ARBA00022723"/>
    </source>
</evidence>
<dbReference type="Gene3D" id="3.10.20.580">
    <property type="match status" value="1"/>
</dbReference>
<dbReference type="Pfam" id="PF00753">
    <property type="entry name" value="Lactamase_B"/>
    <property type="match status" value="1"/>
</dbReference>
<proteinExistence type="inferred from homology"/>
<keyword evidence="2 9" id="KW-0540">Nuclease</keyword>
<feature type="binding site" evidence="12">
    <location>
        <position position="400"/>
    </location>
    <ligand>
        <name>Zn(2+)</name>
        <dbReference type="ChEBI" id="CHEBI:29105"/>
        <label>1</label>
        <note>catalytic</note>
    </ligand>
</feature>
<comment type="cofactor">
    <cofactor evidence="12">
        <name>Ca(2+)</name>
        <dbReference type="ChEBI" id="CHEBI:29108"/>
    </cofactor>
    <text evidence="12">Binds 1 Ca(2+) cation per subunit. Seen in 1 crystal structure, it is not clear if it is physiologically important.</text>
</comment>
<dbReference type="GO" id="GO:0004534">
    <property type="term" value="F:5'-3' RNA exonuclease activity"/>
    <property type="evidence" value="ECO:0007669"/>
    <property type="project" value="UniProtKB-UniRule"/>
</dbReference>
<comment type="subunit">
    <text evidence="9">Homodimer, may be a subunit of the RNA degradosome.</text>
</comment>
<dbReference type="PIRSF" id="PIRSF004803">
    <property type="entry name" value="RnjA"/>
    <property type="match status" value="1"/>
</dbReference>
<dbReference type="SMART" id="SM00849">
    <property type="entry name" value="Lactamase_B"/>
    <property type="match status" value="1"/>
</dbReference>
<evidence type="ECO:0000256" key="8">
    <source>
        <dbReference type="ARBA" id="ARBA00022884"/>
    </source>
</evidence>
<keyword evidence="4 9" id="KW-0255">Endonuclease</keyword>
<evidence type="ECO:0000256" key="2">
    <source>
        <dbReference type="ARBA" id="ARBA00022722"/>
    </source>
</evidence>
<dbReference type="Gene3D" id="3.40.50.10710">
    <property type="entry name" value="Metallo-hydrolase/oxidoreductase"/>
    <property type="match status" value="1"/>
</dbReference>
<dbReference type="InterPro" id="IPR004613">
    <property type="entry name" value="RNase_J"/>
</dbReference>
<feature type="binding site" evidence="12">
    <location>
        <position position="152"/>
    </location>
    <ligand>
        <name>Zn(2+)</name>
        <dbReference type="ChEBI" id="CHEBI:29105"/>
        <label>1</label>
        <note>catalytic</note>
    </ligand>
</feature>
<feature type="active site" description="Proton acceptor" evidence="10">
    <location>
        <position position="378"/>
    </location>
</feature>
<evidence type="ECO:0000256" key="7">
    <source>
        <dbReference type="ARBA" id="ARBA00022839"/>
    </source>
</evidence>
<name>A0A939RUD3_9CELL</name>
<dbReference type="NCBIfam" id="TIGR00649">
    <property type="entry name" value="MG423"/>
    <property type="match status" value="1"/>
</dbReference>
<evidence type="ECO:0000256" key="4">
    <source>
        <dbReference type="ARBA" id="ARBA00022759"/>
    </source>
</evidence>
<evidence type="ECO:0000313" key="15">
    <source>
        <dbReference type="Proteomes" id="UP000664209"/>
    </source>
</evidence>
<dbReference type="InterPro" id="IPR030854">
    <property type="entry name" value="RNase_J_bac"/>
</dbReference>
<feature type="binding site" evidence="12">
    <location>
        <position position="453"/>
    </location>
    <ligand>
        <name>Ca(2+)</name>
        <dbReference type="ChEBI" id="CHEBI:29108"/>
    </ligand>
</feature>
<dbReference type="InterPro" id="IPR055132">
    <property type="entry name" value="RNase_J_b_CASP"/>
</dbReference>
<comment type="function">
    <text evidence="9">An RNase that has 5'-3' exonuclease and possibly endonuclease activity. Involved in maturation of rRNA and in some organisms also mRNA maturation and/or decay.</text>
</comment>
<organism evidence="14 15">
    <name type="scientific">Actinotalea soli</name>
    <dbReference type="NCBI Taxonomy" id="2819234"/>
    <lineage>
        <taxon>Bacteria</taxon>
        <taxon>Bacillati</taxon>
        <taxon>Actinomycetota</taxon>
        <taxon>Actinomycetes</taxon>
        <taxon>Micrococcales</taxon>
        <taxon>Cellulomonadaceae</taxon>
        <taxon>Actinotalea</taxon>
    </lineage>
</organism>
<dbReference type="GO" id="GO:0004521">
    <property type="term" value="F:RNA endonuclease activity"/>
    <property type="evidence" value="ECO:0007669"/>
    <property type="project" value="UniProtKB-UniRule"/>
</dbReference>
<dbReference type="EMBL" id="JAGEMK010000001">
    <property type="protein sequence ID" value="MBO1750518.1"/>
    <property type="molecule type" value="Genomic_DNA"/>
</dbReference>
<keyword evidence="1 9" id="KW-0963">Cytoplasm</keyword>
<evidence type="ECO:0000256" key="6">
    <source>
        <dbReference type="ARBA" id="ARBA00022833"/>
    </source>
</evidence>
<feature type="binding site" evidence="12">
    <location>
        <position position="174"/>
    </location>
    <ligand>
        <name>Zn(2+)</name>
        <dbReference type="ChEBI" id="CHEBI:29105"/>
        <label>1</label>
        <note>catalytic</note>
    </ligand>
</feature>
<evidence type="ECO:0000256" key="12">
    <source>
        <dbReference type="PIRSR" id="PIRSR004803-3"/>
    </source>
</evidence>
<comment type="subcellular location">
    <subcellularLocation>
        <location evidence="9">Cytoplasm</location>
    </subcellularLocation>
</comment>
<evidence type="ECO:0000256" key="11">
    <source>
        <dbReference type="PIRSR" id="PIRSR004803-2"/>
    </source>
</evidence>
<feature type="active site" description="Proton donor" evidence="10">
    <location>
        <position position="206"/>
    </location>
</feature>
<dbReference type="RefSeq" id="WP_208054161.1">
    <property type="nucleotide sequence ID" value="NZ_JAGEMK010000001.1"/>
</dbReference>
<protein>
    <recommendedName>
        <fullName evidence="9">Ribonuclease J</fullName>
        <shortName evidence="9">RNase J</shortName>
        <ecNumber evidence="9">3.1.-.-</ecNumber>
    </recommendedName>
</protein>
<feature type="binding site" evidence="12">
    <location>
        <position position="62"/>
    </location>
    <ligand>
        <name>Ca(2+)</name>
        <dbReference type="ChEBI" id="CHEBI:29108"/>
    </ligand>
</feature>
<dbReference type="Proteomes" id="UP000664209">
    <property type="component" value="Unassembled WGS sequence"/>
</dbReference>
<dbReference type="Pfam" id="PF07521">
    <property type="entry name" value="RMMBL"/>
    <property type="match status" value="1"/>
</dbReference>
<comment type="caution">
    <text evidence="14">The sequence shown here is derived from an EMBL/GenBank/DDBJ whole genome shotgun (WGS) entry which is preliminary data.</text>
</comment>
<evidence type="ECO:0000259" key="13">
    <source>
        <dbReference type="SMART" id="SM00849"/>
    </source>
</evidence>
<dbReference type="InterPro" id="IPR036866">
    <property type="entry name" value="RibonucZ/Hydroxyglut_hydro"/>
</dbReference>
<feature type="binding site" evidence="12">
    <location>
        <position position="90"/>
    </location>
    <ligand>
        <name>Zn(2+)</name>
        <dbReference type="ChEBI" id="CHEBI:29105"/>
        <label>1</label>
        <note>catalytic</note>
    </ligand>
</feature>
<evidence type="ECO:0000256" key="5">
    <source>
        <dbReference type="ARBA" id="ARBA00022801"/>
    </source>
</evidence>
<keyword evidence="15" id="KW-1185">Reference proteome</keyword>
<evidence type="ECO:0000256" key="9">
    <source>
        <dbReference type="HAMAP-Rule" id="MF_01491"/>
    </source>
</evidence>
<keyword evidence="6 12" id="KW-0862">Zinc</keyword>
<dbReference type="GO" id="GO:0006364">
    <property type="term" value="P:rRNA processing"/>
    <property type="evidence" value="ECO:0007669"/>
    <property type="project" value="UniProtKB-UniRule"/>
</dbReference>
<dbReference type="AlphaFoldDB" id="A0A939RUD3"/>
<dbReference type="CDD" id="cd07714">
    <property type="entry name" value="RNaseJ_MBL-fold"/>
    <property type="match status" value="1"/>
</dbReference>
<dbReference type="GO" id="GO:0008270">
    <property type="term" value="F:zinc ion binding"/>
    <property type="evidence" value="ECO:0007669"/>
    <property type="project" value="InterPro"/>
</dbReference>
<dbReference type="InterPro" id="IPR011108">
    <property type="entry name" value="RMMBL"/>
</dbReference>
<keyword evidence="3 12" id="KW-0479">Metal-binding</keyword>
<dbReference type="InterPro" id="IPR001279">
    <property type="entry name" value="Metallo-B-lactamas"/>
</dbReference>
<evidence type="ECO:0000313" key="14">
    <source>
        <dbReference type="EMBL" id="MBO1750518.1"/>
    </source>
</evidence>
<dbReference type="PANTHER" id="PTHR43694">
    <property type="entry name" value="RIBONUCLEASE J"/>
    <property type="match status" value="1"/>
</dbReference>
<dbReference type="GO" id="GO:0003723">
    <property type="term" value="F:RNA binding"/>
    <property type="evidence" value="ECO:0007669"/>
    <property type="project" value="UniProtKB-UniRule"/>
</dbReference>